<dbReference type="SUPFAM" id="SSF49503">
    <property type="entry name" value="Cupredoxins"/>
    <property type="match status" value="1"/>
</dbReference>
<comment type="subcellular location">
    <subcellularLocation>
        <location evidence="1">Periplasm</location>
    </subcellularLocation>
</comment>
<sequence>MNARFPRLSFAGLLLGAALSAAQAASMTVRVVDTTGQPVPDVAVVVSSRSKPGRASPVPTVEIAQQGVRFVPAMVIVTPGTKIKLTNRDSFDHHVRGTEGQSFEFRIAGADANKPPAASPEVVLQGGAGPIQLGCYLHSRMQASIYVAESPWYGVTGKDGVVTLDDVPEGAVDVAVWHSQQLVEQPVLHAQQTATPTNVVATLNFTPRQRR</sequence>
<evidence type="ECO:0000256" key="2">
    <source>
        <dbReference type="SAM" id="SignalP"/>
    </source>
</evidence>
<comment type="caution">
    <text evidence="3">The sequence shown here is derived from an EMBL/GenBank/DDBJ whole genome shotgun (WGS) entry which is preliminary data.</text>
</comment>
<dbReference type="Proteomes" id="UP001500279">
    <property type="component" value="Unassembled WGS sequence"/>
</dbReference>
<keyword evidence="2" id="KW-0732">Signal</keyword>
<dbReference type="InterPro" id="IPR008972">
    <property type="entry name" value="Cupredoxin"/>
</dbReference>
<dbReference type="EMBL" id="BAAAEW010000004">
    <property type="protein sequence ID" value="GAA0743014.1"/>
    <property type="molecule type" value="Genomic_DNA"/>
</dbReference>
<reference evidence="4" key="1">
    <citation type="journal article" date="2019" name="Int. J. Syst. Evol. Microbiol.">
        <title>The Global Catalogue of Microorganisms (GCM) 10K type strain sequencing project: providing services to taxonomists for standard genome sequencing and annotation.</title>
        <authorList>
            <consortium name="The Broad Institute Genomics Platform"/>
            <consortium name="The Broad Institute Genome Sequencing Center for Infectious Disease"/>
            <person name="Wu L."/>
            <person name="Ma J."/>
        </authorList>
    </citation>
    <scope>NUCLEOTIDE SEQUENCE [LARGE SCALE GENOMIC DNA]</scope>
    <source>
        <strain evidence="4">JCM 15503</strain>
    </source>
</reference>
<gene>
    <name evidence="3" type="ORF">GCM10009107_07110</name>
</gene>
<evidence type="ECO:0000256" key="1">
    <source>
        <dbReference type="ARBA" id="ARBA00004418"/>
    </source>
</evidence>
<dbReference type="Gene3D" id="2.60.40.420">
    <property type="entry name" value="Cupredoxins - blue copper proteins"/>
    <property type="match status" value="1"/>
</dbReference>
<evidence type="ECO:0000313" key="4">
    <source>
        <dbReference type="Proteomes" id="UP001500279"/>
    </source>
</evidence>
<feature type="signal peptide" evidence="2">
    <location>
        <begin position="1"/>
        <end position="24"/>
    </location>
</feature>
<protein>
    <recommendedName>
        <fullName evidence="5">Plastocyanin</fullName>
    </recommendedName>
</protein>
<evidence type="ECO:0000313" key="3">
    <source>
        <dbReference type="EMBL" id="GAA0743014.1"/>
    </source>
</evidence>
<feature type="chain" id="PRO_5045310817" description="Plastocyanin" evidence="2">
    <location>
        <begin position="25"/>
        <end position="211"/>
    </location>
</feature>
<dbReference type="RefSeq" id="WP_141289761.1">
    <property type="nucleotide sequence ID" value="NZ_BAAAEW010000004.1"/>
</dbReference>
<evidence type="ECO:0008006" key="5">
    <source>
        <dbReference type="Google" id="ProtNLM"/>
    </source>
</evidence>
<name>A0ABN1JNV0_9BURK</name>
<organism evidence="3 4">
    <name type="scientific">Ideonella azotifigens</name>
    <dbReference type="NCBI Taxonomy" id="513160"/>
    <lineage>
        <taxon>Bacteria</taxon>
        <taxon>Pseudomonadati</taxon>
        <taxon>Pseudomonadota</taxon>
        <taxon>Betaproteobacteria</taxon>
        <taxon>Burkholderiales</taxon>
        <taxon>Sphaerotilaceae</taxon>
        <taxon>Ideonella</taxon>
    </lineage>
</organism>
<proteinExistence type="predicted"/>
<keyword evidence="4" id="KW-1185">Reference proteome</keyword>
<accession>A0ABN1JNV0</accession>